<gene>
    <name evidence="6" type="ORF">JOD17_001855</name>
</gene>
<organism evidence="6 7">
    <name type="scientific">Geomicrobium sediminis</name>
    <dbReference type="NCBI Taxonomy" id="1347788"/>
    <lineage>
        <taxon>Bacteria</taxon>
        <taxon>Bacillati</taxon>
        <taxon>Bacillota</taxon>
        <taxon>Bacilli</taxon>
        <taxon>Bacillales</taxon>
        <taxon>Geomicrobium</taxon>
    </lineage>
</organism>
<dbReference type="Proteomes" id="UP000741863">
    <property type="component" value="Unassembled WGS sequence"/>
</dbReference>
<evidence type="ECO:0000256" key="5">
    <source>
        <dbReference type="ARBA" id="ARBA00022840"/>
    </source>
</evidence>
<keyword evidence="5" id="KW-0067">ATP-binding</keyword>
<dbReference type="GO" id="GO:0046917">
    <property type="term" value="F:triphosphoribosyl-dephospho-CoA synthase activity"/>
    <property type="evidence" value="ECO:0007669"/>
    <property type="project" value="UniProtKB-EC"/>
</dbReference>
<name>A0ABS2PCC4_9BACL</name>
<keyword evidence="6" id="KW-0328">Glycosyltransferase</keyword>
<reference evidence="6 7" key="1">
    <citation type="submission" date="2021-01" db="EMBL/GenBank/DDBJ databases">
        <title>Genomic Encyclopedia of Type Strains, Phase IV (KMG-IV): sequencing the most valuable type-strain genomes for metagenomic binning, comparative biology and taxonomic classification.</title>
        <authorList>
            <person name="Goeker M."/>
        </authorList>
    </citation>
    <scope>NUCLEOTIDE SEQUENCE [LARGE SCALE GENOMIC DNA]</scope>
    <source>
        <strain evidence="6 7">DSM 25540</strain>
    </source>
</reference>
<dbReference type="InterPro" id="IPR002736">
    <property type="entry name" value="CitG"/>
</dbReference>
<dbReference type="PANTHER" id="PTHR30201:SF2">
    <property type="entry name" value="2-(5''-TRIPHOSPHORIBOSYL)-3'-DEPHOSPHOCOENZYME-A SYNTHASE"/>
    <property type="match status" value="1"/>
</dbReference>
<dbReference type="EC" id="2.4.2.52" evidence="2"/>
<accession>A0ABS2PCC4</accession>
<dbReference type="Pfam" id="PF01874">
    <property type="entry name" value="CitG"/>
    <property type="match status" value="1"/>
</dbReference>
<dbReference type="GO" id="GO:0016757">
    <property type="term" value="F:glycosyltransferase activity"/>
    <property type="evidence" value="ECO:0007669"/>
    <property type="project" value="UniProtKB-KW"/>
</dbReference>
<keyword evidence="7" id="KW-1185">Reference proteome</keyword>
<dbReference type="PANTHER" id="PTHR30201">
    <property type="entry name" value="TRIPHOSPHORIBOSYL-DEPHOSPHO-COA SYNTHASE"/>
    <property type="match status" value="1"/>
</dbReference>
<protein>
    <recommendedName>
        <fullName evidence="2">triphosphoribosyl-dephospho-CoA synthase</fullName>
        <ecNumber evidence="2">2.4.2.52</ecNumber>
    </recommendedName>
</protein>
<keyword evidence="4" id="KW-0547">Nucleotide-binding</keyword>
<evidence type="ECO:0000256" key="1">
    <source>
        <dbReference type="ARBA" id="ARBA00001210"/>
    </source>
</evidence>
<evidence type="ECO:0000256" key="3">
    <source>
        <dbReference type="ARBA" id="ARBA00022679"/>
    </source>
</evidence>
<dbReference type="EMBL" id="JAFBEC010000004">
    <property type="protein sequence ID" value="MBM7632761.1"/>
    <property type="molecule type" value="Genomic_DNA"/>
</dbReference>
<evidence type="ECO:0000256" key="4">
    <source>
        <dbReference type="ARBA" id="ARBA00022741"/>
    </source>
</evidence>
<dbReference type="RefSeq" id="WP_204697120.1">
    <property type="nucleotide sequence ID" value="NZ_JAFBEC010000004.1"/>
</dbReference>
<evidence type="ECO:0000256" key="2">
    <source>
        <dbReference type="ARBA" id="ARBA00012074"/>
    </source>
</evidence>
<comment type="caution">
    <text evidence="6">The sequence shown here is derived from an EMBL/GenBank/DDBJ whole genome shotgun (WGS) entry which is preliminary data.</text>
</comment>
<dbReference type="Gene3D" id="1.10.4200.10">
    <property type="entry name" value="Triphosphoribosyl-dephospho-CoA protein"/>
    <property type="match status" value="2"/>
</dbReference>
<sequence length="280" mass="30138">MSVATHPLHVHLVTEQVARWSEQSLLEELYLTVKPGLIDKCNNGAHLDMTLAMMEASSHAIAPYFAEMARVSYGKSPSHQLREQLSEIGIEAEREMLHVTGGVNTHKGAIWCLGLLSAAYAIQRGQGTASTLCEVAGKLANVELEVPSTRTNGSTVCKRYGVTGAKGEAQAGFPHVLLGLRTLNTATESFTETKAKQMALLTLMTTLSDTCVLHRAGSKGLSYVKQQAQQVLRGALSMEEVDERFIKNNLSPGGSADLLAASLYVKRLGGKSHGRVSLHV</sequence>
<comment type="catalytic activity">
    <reaction evidence="1">
        <text>3'-dephospho-CoA + ATP = 2'-(5''-triphospho-alpha-D-ribosyl)-3'-dephospho-CoA + adenine</text>
        <dbReference type="Rhea" id="RHEA:15117"/>
        <dbReference type="ChEBI" id="CHEBI:16708"/>
        <dbReference type="ChEBI" id="CHEBI:30616"/>
        <dbReference type="ChEBI" id="CHEBI:57328"/>
        <dbReference type="ChEBI" id="CHEBI:61378"/>
        <dbReference type="EC" id="2.4.2.52"/>
    </reaction>
</comment>
<evidence type="ECO:0000313" key="7">
    <source>
        <dbReference type="Proteomes" id="UP000741863"/>
    </source>
</evidence>
<evidence type="ECO:0000313" key="6">
    <source>
        <dbReference type="EMBL" id="MBM7632761.1"/>
    </source>
</evidence>
<proteinExistence type="predicted"/>
<keyword evidence="3 6" id="KW-0808">Transferase</keyword>